<dbReference type="Gene3D" id="3.10.580.10">
    <property type="entry name" value="CBS-domain"/>
    <property type="match status" value="1"/>
</dbReference>
<comment type="cofactor">
    <cofactor evidence="14 16">
        <name>Zn(2+)</name>
        <dbReference type="ChEBI" id="CHEBI:29105"/>
    </cofactor>
    <text evidence="14 16">Binds 1 zinc ion per subunit.</text>
</comment>
<feature type="binding site" evidence="16">
    <location>
        <position position="71"/>
    </location>
    <ligand>
        <name>Zn(2+)</name>
        <dbReference type="ChEBI" id="CHEBI:29105"/>
        <note>catalytic</note>
    </ligand>
</feature>
<evidence type="ECO:0000313" key="18">
    <source>
        <dbReference type="EMBL" id="BBB00146.1"/>
    </source>
</evidence>
<dbReference type="KEGG" id="arev:RVR_7081"/>
<sequence length="382" mass="39632">MNGSPPLFRIAGVPLRVHWSAPLLIVVLSLGLAGGVLPDWAPGHSGGTYNGLAVVGALLLLVSLVAHEAAHALVARRADVEVEDVTVFALGGVTRMGTAATARDAGRIAAAGPLTSLLLGGLGLGAAVLAGDVLHWTLVGALLAWTGWANVLLAGFNLVPAAPLDGGRVLQAVVWRLRGDREKAARVAARCGQVAGGLMIAGGWVRFLAGGASGLWLALIGLFVLMAASSELRRSVLFEAVRGLRAADAMRPVATGQDWQTVDRFVAETLPRAAGQPVVPVTDFDGRPSGVVALPALRRVPAAKRGEVRVRAIAAPLESCTLAGPDDQVTDILDHAVTTAGRPILVLADRRVVGMITAEDIVGFTRRRRPPVWPPTARSTGR</sequence>
<dbReference type="InterPro" id="IPR016483">
    <property type="entry name" value="UCP006404_Pept_M50_CBS"/>
</dbReference>
<feature type="binding site" evidence="16">
    <location>
        <position position="67"/>
    </location>
    <ligand>
        <name>Zn(2+)</name>
        <dbReference type="ChEBI" id="CHEBI:29105"/>
        <note>catalytic</note>
    </ligand>
</feature>
<protein>
    <recommendedName>
        <fullName evidence="14">Zinc metalloprotease</fullName>
    </recommendedName>
</protein>
<dbReference type="SUPFAM" id="SSF54631">
    <property type="entry name" value="CBS-domain pair"/>
    <property type="match status" value="1"/>
</dbReference>
<keyword evidence="7" id="KW-0677">Repeat</keyword>
<evidence type="ECO:0000256" key="3">
    <source>
        <dbReference type="ARBA" id="ARBA00022475"/>
    </source>
</evidence>
<dbReference type="GO" id="GO:0046872">
    <property type="term" value="F:metal ion binding"/>
    <property type="evidence" value="ECO:0007669"/>
    <property type="project" value="UniProtKB-UniRule"/>
</dbReference>
<keyword evidence="11 14" id="KW-0482">Metalloprotease</keyword>
<feature type="active site" evidence="15">
    <location>
        <position position="68"/>
    </location>
</feature>
<proteinExistence type="inferred from homology"/>
<evidence type="ECO:0000313" key="19">
    <source>
        <dbReference type="Proteomes" id="UP000595703"/>
    </source>
</evidence>
<feature type="transmembrane region" description="Helical" evidence="14">
    <location>
        <begin position="108"/>
        <end position="130"/>
    </location>
</feature>
<reference evidence="18 19" key="2">
    <citation type="journal article" date="2011" name="J. Antibiot.">
        <title>Furaquinocins I and J: novel polyketide isoprenoid hybrid compounds from Streptomyces reveromyceticus SN-593.</title>
        <authorList>
            <person name="Panthee S."/>
            <person name="Takahashi S."/>
            <person name="Takagi H."/>
            <person name="Nogawa T."/>
            <person name="Oowada E."/>
            <person name="Uramoto M."/>
            <person name="Osada H."/>
        </authorList>
    </citation>
    <scope>NUCLEOTIDE SEQUENCE [LARGE SCALE GENOMIC DNA]</scope>
    <source>
        <strain evidence="18 19">SN-593</strain>
    </source>
</reference>
<keyword evidence="3 14" id="KW-1003">Cell membrane</keyword>
<dbReference type="EMBL" id="AP018365">
    <property type="protein sequence ID" value="BBB00146.1"/>
    <property type="molecule type" value="Genomic_DNA"/>
</dbReference>
<feature type="transmembrane region" description="Helical" evidence="14">
    <location>
        <begin position="213"/>
        <end position="232"/>
    </location>
</feature>
<name>A0A7U3VQT9_9ACTN</name>
<keyword evidence="4 14" id="KW-0645">Protease</keyword>
<evidence type="ECO:0000256" key="8">
    <source>
        <dbReference type="ARBA" id="ARBA00022801"/>
    </source>
</evidence>
<evidence type="ECO:0000256" key="4">
    <source>
        <dbReference type="ARBA" id="ARBA00022670"/>
    </source>
</evidence>
<evidence type="ECO:0000256" key="15">
    <source>
        <dbReference type="PIRSR" id="PIRSR006404-1"/>
    </source>
</evidence>
<feature type="domain" description="Peptidase M50" evidence="17">
    <location>
        <begin position="57"/>
        <end position="127"/>
    </location>
</feature>
<feature type="transmembrane region" description="Helical" evidence="14">
    <location>
        <begin position="136"/>
        <end position="159"/>
    </location>
</feature>
<evidence type="ECO:0000256" key="10">
    <source>
        <dbReference type="ARBA" id="ARBA00022989"/>
    </source>
</evidence>
<dbReference type="InterPro" id="IPR046342">
    <property type="entry name" value="CBS_dom_sf"/>
</dbReference>
<dbReference type="GO" id="GO:0006508">
    <property type="term" value="P:proteolysis"/>
    <property type="evidence" value="ECO:0007669"/>
    <property type="project" value="UniProtKB-KW"/>
</dbReference>
<dbReference type="PIRSF" id="PIRSF006404">
    <property type="entry name" value="UCP006404_Pept_M50_CBS"/>
    <property type="match status" value="1"/>
</dbReference>
<feature type="binding site" evidence="16">
    <location>
        <position position="165"/>
    </location>
    <ligand>
        <name>Zn(2+)</name>
        <dbReference type="ChEBI" id="CHEBI:29105"/>
        <note>catalytic</note>
    </ligand>
</feature>
<dbReference type="InterPro" id="IPR008915">
    <property type="entry name" value="Peptidase_M50"/>
</dbReference>
<comment type="similarity">
    <text evidence="2 14">Belongs to the peptidase M50B family.</text>
</comment>
<dbReference type="GO" id="GO:0008237">
    <property type="term" value="F:metallopeptidase activity"/>
    <property type="evidence" value="ECO:0007669"/>
    <property type="project" value="UniProtKB-UniRule"/>
</dbReference>
<evidence type="ECO:0000259" key="17">
    <source>
        <dbReference type="Pfam" id="PF02163"/>
    </source>
</evidence>
<dbReference type="Proteomes" id="UP000595703">
    <property type="component" value="Chromosome"/>
</dbReference>
<dbReference type="PANTHER" id="PTHR39188:SF3">
    <property type="entry name" value="STAGE IV SPORULATION PROTEIN FB"/>
    <property type="match status" value="1"/>
</dbReference>
<keyword evidence="9 14" id="KW-0862">Zinc</keyword>
<evidence type="ECO:0000256" key="5">
    <source>
        <dbReference type="ARBA" id="ARBA00022692"/>
    </source>
</evidence>
<evidence type="ECO:0000256" key="14">
    <source>
        <dbReference type="PIRNR" id="PIRNR006404"/>
    </source>
</evidence>
<evidence type="ECO:0000256" key="16">
    <source>
        <dbReference type="PIRSR" id="PIRSR006404-2"/>
    </source>
</evidence>
<dbReference type="RefSeq" id="WP_202236208.1">
    <property type="nucleotide sequence ID" value="NZ_AP018365.1"/>
</dbReference>
<dbReference type="PANTHER" id="PTHR39188">
    <property type="entry name" value="MEMBRANE-ASSOCIATED ZINC METALLOPROTEASE M50B"/>
    <property type="match status" value="1"/>
</dbReference>
<keyword evidence="19" id="KW-1185">Reference proteome</keyword>
<reference evidence="18 19" key="1">
    <citation type="journal article" date="2010" name="J. Bacteriol.">
        <title>Biochemical characterization of a novel indole prenyltransferase from Streptomyces sp. SN-593.</title>
        <authorList>
            <person name="Takahashi S."/>
            <person name="Takagi H."/>
            <person name="Toyoda A."/>
            <person name="Uramoto M."/>
            <person name="Nogawa T."/>
            <person name="Ueki M."/>
            <person name="Sakaki Y."/>
            <person name="Osada H."/>
        </authorList>
    </citation>
    <scope>NUCLEOTIDE SEQUENCE [LARGE SCALE GENOMIC DNA]</scope>
    <source>
        <strain evidence="18 19">SN-593</strain>
    </source>
</reference>
<evidence type="ECO:0000256" key="11">
    <source>
        <dbReference type="ARBA" id="ARBA00023049"/>
    </source>
</evidence>
<reference evidence="18 19" key="3">
    <citation type="journal article" date="2011" name="Nat. Chem. Biol.">
        <title>Reveromycin A biosynthesis uses RevG and RevJ for stereospecific spiroacetal formation.</title>
        <authorList>
            <person name="Takahashi S."/>
            <person name="Toyoda A."/>
            <person name="Sekiyama Y."/>
            <person name="Takagi H."/>
            <person name="Nogawa T."/>
            <person name="Uramoto M."/>
            <person name="Suzuki R."/>
            <person name="Koshino H."/>
            <person name="Kumano T."/>
            <person name="Panthee S."/>
            <person name="Dairi T."/>
            <person name="Ishikawa J."/>
            <person name="Ikeda H."/>
            <person name="Sakaki Y."/>
            <person name="Osada H."/>
        </authorList>
    </citation>
    <scope>NUCLEOTIDE SEQUENCE [LARGE SCALE GENOMIC DNA]</scope>
    <source>
        <strain evidence="18 19">SN-593</strain>
    </source>
</reference>
<dbReference type="AlphaFoldDB" id="A0A7U3VQT9"/>
<reference evidence="18 19" key="4">
    <citation type="journal article" date="2020" name="Sci. Rep.">
        <title>beta-carboline chemical signals induce reveromycin production through a LuxR family regulator in Streptomyces sp. SN-593.</title>
        <authorList>
            <person name="Panthee S."/>
            <person name="Kito N."/>
            <person name="Hayashi T."/>
            <person name="Shimizu T."/>
            <person name="Ishikawa J."/>
            <person name="Hamamoto H."/>
            <person name="Osada H."/>
            <person name="Takahashi S."/>
        </authorList>
    </citation>
    <scope>NUCLEOTIDE SEQUENCE [LARGE SCALE GENOMIC DNA]</scope>
    <source>
        <strain evidence="18 19">SN-593</strain>
    </source>
</reference>
<evidence type="ECO:0000256" key="13">
    <source>
        <dbReference type="ARBA" id="ARBA00023136"/>
    </source>
</evidence>
<evidence type="ECO:0000256" key="2">
    <source>
        <dbReference type="ARBA" id="ARBA00007931"/>
    </source>
</evidence>
<keyword evidence="13 14" id="KW-0472">Membrane</keyword>
<accession>A0A7U3VQT9</accession>
<dbReference type="Pfam" id="PF02163">
    <property type="entry name" value="Peptidase_M50"/>
    <property type="match status" value="2"/>
</dbReference>
<feature type="domain" description="Peptidase M50" evidence="17">
    <location>
        <begin position="131"/>
        <end position="192"/>
    </location>
</feature>
<keyword evidence="6 14" id="KW-0479">Metal-binding</keyword>
<keyword evidence="5 14" id="KW-0812">Transmembrane</keyword>
<evidence type="ECO:0000256" key="1">
    <source>
        <dbReference type="ARBA" id="ARBA00004651"/>
    </source>
</evidence>
<evidence type="ECO:0000256" key="7">
    <source>
        <dbReference type="ARBA" id="ARBA00022737"/>
    </source>
</evidence>
<gene>
    <name evidence="18" type="ORF">RVR_7081</name>
</gene>
<evidence type="ECO:0000256" key="6">
    <source>
        <dbReference type="ARBA" id="ARBA00022723"/>
    </source>
</evidence>
<dbReference type="GO" id="GO:0005886">
    <property type="term" value="C:plasma membrane"/>
    <property type="evidence" value="ECO:0007669"/>
    <property type="project" value="UniProtKB-SubCell"/>
</dbReference>
<keyword evidence="10 14" id="KW-1133">Transmembrane helix</keyword>
<feature type="transmembrane region" description="Helical" evidence="14">
    <location>
        <begin position="21"/>
        <end position="41"/>
    </location>
</feature>
<keyword evidence="12" id="KW-0129">CBS domain</keyword>
<feature type="transmembrane region" description="Helical" evidence="14">
    <location>
        <begin position="47"/>
        <end position="67"/>
    </location>
</feature>
<evidence type="ECO:0000256" key="9">
    <source>
        <dbReference type="ARBA" id="ARBA00022833"/>
    </source>
</evidence>
<organism evidence="18 19">
    <name type="scientific">Actinacidiphila reveromycinica</name>
    <dbReference type="NCBI Taxonomy" id="659352"/>
    <lineage>
        <taxon>Bacteria</taxon>
        <taxon>Bacillati</taxon>
        <taxon>Actinomycetota</taxon>
        <taxon>Actinomycetes</taxon>
        <taxon>Kitasatosporales</taxon>
        <taxon>Streptomycetaceae</taxon>
        <taxon>Actinacidiphila</taxon>
    </lineage>
</organism>
<keyword evidence="8 14" id="KW-0378">Hydrolase</keyword>
<evidence type="ECO:0000256" key="12">
    <source>
        <dbReference type="ARBA" id="ARBA00023122"/>
    </source>
</evidence>
<comment type="subcellular location">
    <subcellularLocation>
        <location evidence="1 14">Cell membrane</location>
        <topology evidence="1 14">Multi-pass membrane protein</topology>
    </subcellularLocation>
</comment>